<reference evidence="10 11" key="1">
    <citation type="journal article" date="2015" name="Biol. Direct">
        <title>Babela massiliensis, a representative of a widespread bacterial phylum with unusual adaptations to parasitism in amoebae.</title>
        <authorList>
            <person name="Pagnier I."/>
            <person name="Yutin N."/>
            <person name="Croce O."/>
            <person name="Makarova K.S."/>
            <person name="Wolf Y.I."/>
            <person name="Benamar S."/>
            <person name="Raoult D."/>
            <person name="Koonin E.V."/>
            <person name="La Scola B."/>
        </authorList>
    </citation>
    <scope>NUCLEOTIDE SEQUENCE [LARGE SCALE GENOMIC DNA]</scope>
    <source>
        <strain evidence="11">BABL1</strain>
    </source>
</reference>
<evidence type="ECO:0000256" key="6">
    <source>
        <dbReference type="ARBA" id="ARBA00022737"/>
    </source>
</evidence>
<dbReference type="EC" id="2.6.1.16" evidence="2"/>
<evidence type="ECO:0000256" key="2">
    <source>
        <dbReference type="ARBA" id="ARBA00012916"/>
    </source>
</evidence>
<evidence type="ECO:0000259" key="8">
    <source>
        <dbReference type="PROSITE" id="PS51278"/>
    </source>
</evidence>
<gene>
    <name evidence="10" type="primary">glmS</name>
    <name evidence="10" type="ORF">BABL1_gene_997</name>
</gene>
<dbReference type="Proteomes" id="UP000018769">
    <property type="component" value="Chromosome I"/>
</dbReference>
<dbReference type="Pfam" id="PF01380">
    <property type="entry name" value="SIS"/>
    <property type="match status" value="2"/>
</dbReference>
<dbReference type="HOGENOM" id="CLU_012520_5_2_7"/>
<dbReference type="OrthoDB" id="106547at2"/>
<dbReference type="eggNOG" id="COG0449">
    <property type="taxonomic scope" value="Bacteria"/>
</dbReference>
<keyword evidence="4 10" id="KW-0032">Aminotransferase</keyword>
<dbReference type="InterPro" id="IPR035466">
    <property type="entry name" value="GlmS/AgaS_SIS"/>
</dbReference>
<evidence type="ECO:0000256" key="7">
    <source>
        <dbReference type="ARBA" id="ARBA00022962"/>
    </source>
</evidence>
<dbReference type="PROSITE" id="PS51278">
    <property type="entry name" value="GATASE_TYPE_2"/>
    <property type="match status" value="1"/>
</dbReference>
<dbReference type="MEROPS" id="C44.A08"/>
<dbReference type="InterPro" id="IPR005855">
    <property type="entry name" value="GFAT"/>
</dbReference>
<dbReference type="GO" id="GO:0006047">
    <property type="term" value="P:UDP-N-acetylglucosamine metabolic process"/>
    <property type="evidence" value="ECO:0007669"/>
    <property type="project" value="TreeGrafter"/>
</dbReference>
<evidence type="ECO:0000256" key="1">
    <source>
        <dbReference type="ARBA" id="ARBA00001031"/>
    </source>
</evidence>
<dbReference type="AlphaFoldDB" id="V6DH86"/>
<dbReference type="CDD" id="cd05008">
    <property type="entry name" value="SIS_GlmS_GlmD_1"/>
    <property type="match status" value="1"/>
</dbReference>
<dbReference type="SUPFAM" id="SSF56235">
    <property type="entry name" value="N-terminal nucleophile aminohydrolases (Ntn hydrolases)"/>
    <property type="match status" value="1"/>
</dbReference>
<evidence type="ECO:0000256" key="3">
    <source>
        <dbReference type="ARBA" id="ARBA00016090"/>
    </source>
</evidence>
<evidence type="ECO:0000256" key="5">
    <source>
        <dbReference type="ARBA" id="ARBA00022679"/>
    </source>
</evidence>
<dbReference type="InterPro" id="IPR046348">
    <property type="entry name" value="SIS_dom_sf"/>
</dbReference>
<accession>V6DH86</accession>
<comment type="catalytic activity">
    <reaction evidence="1">
        <text>D-fructose 6-phosphate + L-glutamine = D-glucosamine 6-phosphate + L-glutamate</text>
        <dbReference type="Rhea" id="RHEA:13237"/>
        <dbReference type="ChEBI" id="CHEBI:29985"/>
        <dbReference type="ChEBI" id="CHEBI:58359"/>
        <dbReference type="ChEBI" id="CHEBI:58725"/>
        <dbReference type="ChEBI" id="CHEBI:61527"/>
        <dbReference type="EC" id="2.6.1.16"/>
    </reaction>
</comment>
<dbReference type="NCBIfam" id="TIGR01135">
    <property type="entry name" value="glmS"/>
    <property type="match status" value="1"/>
</dbReference>
<dbReference type="GO" id="GO:0006002">
    <property type="term" value="P:fructose 6-phosphate metabolic process"/>
    <property type="evidence" value="ECO:0007669"/>
    <property type="project" value="TreeGrafter"/>
</dbReference>
<dbReference type="InterPro" id="IPR047084">
    <property type="entry name" value="GFAT_N"/>
</dbReference>
<protein>
    <recommendedName>
        <fullName evidence="3">Glutamine--fructose-6-phosphate aminotransferase [isomerizing]</fullName>
        <ecNumber evidence="2">2.6.1.16</ecNumber>
    </recommendedName>
</protein>
<proteinExistence type="predicted"/>
<evidence type="ECO:0000259" key="9">
    <source>
        <dbReference type="PROSITE" id="PS51464"/>
    </source>
</evidence>
<dbReference type="CDD" id="cd05009">
    <property type="entry name" value="SIS_GlmS_GlmD_2"/>
    <property type="match status" value="1"/>
</dbReference>
<dbReference type="Gene3D" id="3.60.20.10">
    <property type="entry name" value="Glutamine Phosphoribosylpyrophosphate, subunit 1, domain 1"/>
    <property type="match status" value="1"/>
</dbReference>
<keyword evidence="11" id="KW-1185">Reference proteome</keyword>
<keyword evidence="7" id="KW-0315">Glutamine amidotransferase</keyword>
<feature type="domain" description="SIS" evidence="9">
    <location>
        <begin position="460"/>
        <end position="606"/>
    </location>
</feature>
<evidence type="ECO:0000256" key="4">
    <source>
        <dbReference type="ARBA" id="ARBA00022576"/>
    </source>
</evidence>
<dbReference type="InterPro" id="IPR035490">
    <property type="entry name" value="GlmS/FrlB_SIS"/>
</dbReference>
<keyword evidence="6" id="KW-0677">Repeat</keyword>
<dbReference type="Pfam" id="PF13522">
    <property type="entry name" value="GATase_6"/>
    <property type="match status" value="1"/>
</dbReference>
<dbReference type="InterPro" id="IPR001347">
    <property type="entry name" value="SIS_dom"/>
</dbReference>
<feature type="domain" description="Glutamine amidotransferase type-2" evidence="8">
    <location>
        <begin position="2"/>
        <end position="221"/>
    </location>
</feature>
<dbReference type="Gene3D" id="3.40.50.10490">
    <property type="entry name" value="Glucose-6-phosphate isomerase like protein, domain 1"/>
    <property type="match status" value="2"/>
</dbReference>
<name>V6DH86_9BACT</name>
<dbReference type="SUPFAM" id="SSF53697">
    <property type="entry name" value="SIS domain"/>
    <property type="match status" value="1"/>
</dbReference>
<dbReference type="InterPro" id="IPR029055">
    <property type="entry name" value="Ntn_hydrolases_N"/>
</dbReference>
<dbReference type="PANTHER" id="PTHR10937">
    <property type="entry name" value="GLUCOSAMINE--FRUCTOSE-6-PHOSPHATE AMINOTRANSFERASE, ISOMERIZING"/>
    <property type="match status" value="1"/>
</dbReference>
<dbReference type="GO" id="GO:0004360">
    <property type="term" value="F:glutamine-fructose-6-phosphate transaminase (isomerizing) activity"/>
    <property type="evidence" value="ECO:0007669"/>
    <property type="project" value="UniProtKB-EC"/>
</dbReference>
<dbReference type="EMBL" id="HG793133">
    <property type="protein sequence ID" value="CDK30303.1"/>
    <property type="molecule type" value="Genomic_DNA"/>
</dbReference>
<dbReference type="PATRIC" id="fig|673862.3.peg.191"/>
<sequence>MCSVVGYIGKNYCRSIIMEGLTRLEYRGYDSAGFVCLHPQDQRLIYTKAQGGVKNLINNLENTTIDGFAGIGHTRWSTHGIASTENAHPHFDCNKNISIVHNGIIENYLEIKTKLEKSGHVFYSQTDTEVVAHLLEELLISTKDLNKAIVELVKHIKGAYALAFLIQDYPDAILLIRKSSPLCIGYGDNEVFIASDALGFAGKTNQVLFVPDKSFALVKQNKIELYDFEGKSLPLEFQIVDINWSADGKQGYEHYMLKEIYEQKKVIQGLVHKFKEIENSLWNQLGFANGIDDIRNLDHIYLIGCGSSWHAANIAKIFFENIANIETSIHLSSELRHSNFFAKKSSIAIALSQSGETADTLESLRFLNEKNIHTIALTNVKSSTITRESKGYFLTHAGPEIAVASTKVFSAQLASLYWISHKIAFEKSIINKEILDISKDNLLITAELLEGIIEDYKQDIIEKLAPYYSKFKYHLFLGKFISYPIAMEAALKLKEISYIFTEACPAGELKHGLLALIDQDTPVFMFSSMDNNIYKKLVINAQEIKARSGHLVTFAFEGQKELIELSDYSFVIPQVKTLLEPLALTGIMQFFAYQIAKNLNRPIDKPRNLAKSVTVE</sequence>
<evidence type="ECO:0000313" key="10">
    <source>
        <dbReference type="EMBL" id="CDK30303.1"/>
    </source>
</evidence>
<keyword evidence="5 10" id="KW-0808">Transferase</keyword>
<dbReference type="FunFam" id="3.60.20.10:FF:000006">
    <property type="entry name" value="Glutamine--fructose-6-phosphate aminotransferase [isomerizing]"/>
    <property type="match status" value="1"/>
</dbReference>
<evidence type="ECO:0000313" key="11">
    <source>
        <dbReference type="Proteomes" id="UP000018769"/>
    </source>
</evidence>
<dbReference type="CDD" id="cd00714">
    <property type="entry name" value="GFAT"/>
    <property type="match status" value="1"/>
</dbReference>
<dbReference type="GO" id="GO:0097367">
    <property type="term" value="F:carbohydrate derivative binding"/>
    <property type="evidence" value="ECO:0007669"/>
    <property type="project" value="InterPro"/>
</dbReference>
<dbReference type="PANTHER" id="PTHR10937:SF0">
    <property type="entry name" value="GLUTAMINE--FRUCTOSE-6-PHOSPHATE TRANSAMINASE (ISOMERIZING)"/>
    <property type="match status" value="1"/>
</dbReference>
<dbReference type="NCBIfam" id="NF001484">
    <property type="entry name" value="PRK00331.1"/>
    <property type="match status" value="1"/>
</dbReference>
<dbReference type="RefSeq" id="WP_023791243.1">
    <property type="nucleotide sequence ID" value="NC_023003.1"/>
</dbReference>
<dbReference type="STRING" id="673862.BABL1_gene_997"/>
<dbReference type="GO" id="GO:0006487">
    <property type="term" value="P:protein N-linked glycosylation"/>
    <property type="evidence" value="ECO:0007669"/>
    <property type="project" value="TreeGrafter"/>
</dbReference>
<dbReference type="InterPro" id="IPR017932">
    <property type="entry name" value="GATase_2_dom"/>
</dbReference>
<organism evidence="10 11">
    <name type="scientific">Candidatus Babela massiliensis</name>
    <dbReference type="NCBI Taxonomy" id="673862"/>
    <lineage>
        <taxon>Bacteria</taxon>
        <taxon>Candidatus Babelota</taxon>
        <taxon>Candidatus Babeliae</taxon>
        <taxon>Candidatus Babeliales</taxon>
        <taxon>Candidatus Babeliaceae</taxon>
        <taxon>Candidatus Babela</taxon>
    </lineage>
</organism>
<dbReference type="PROSITE" id="PS51464">
    <property type="entry name" value="SIS"/>
    <property type="match status" value="2"/>
</dbReference>
<feature type="domain" description="SIS" evidence="9">
    <location>
        <begin position="290"/>
        <end position="429"/>
    </location>
</feature>
<dbReference type="KEGG" id="dpb:BABL1_gene_997"/>